<sequence length="201" mass="21264">MTSPRNRVVPLFWRCGWCAGETRGTLNPTRRKLADHWASVARERGVDAAALHAQARQLAALYVTGYVAEAYAKALASARGRPVLHTHNLIPLLEECGIHRSDLPLDLRVYAVQLGLASARGRQRGSFAPIAGPAVRSGAGAGTRMVSGIAVRAKPYPAQGAGGIVGRHQRPGDGLAGGGVRRTRPAVRRAAGDRPHAVPGR</sequence>
<evidence type="ECO:0000313" key="2">
    <source>
        <dbReference type="EMBL" id="CAJ63807.1"/>
    </source>
</evidence>
<reference evidence="2 3" key="1">
    <citation type="journal article" date="2007" name="Genome Res.">
        <title>Genome characteristics of facultatively symbiotic Frankia sp. strains reflect host range and host plant biogeography.</title>
        <authorList>
            <person name="Normand P."/>
            <person name="Lapierre P."/>
            <person name="Tisa L.S."/>
            <person name="Gogarten J.P."/>
            <person name="Alloisio N."/>
            <person name="Bagnarol E."/>
            <person name="Bassi C.A."/>
            <person name="Berry A.M."/>
            <person name="Bickhart D.M."/>
            <person name="Choisne N."/>
            <person name="Couloux A."/>
            <person name="Cournoyer B."/>
            <person name="Cruveiller S."/>
            <person name="Daubin V."/>
            <person name="Demange N."/>
            <person name="Francino M.P."/>
            <person name="Goltsman E."/>
            <person name="Huang Y."/>
            <person name="Kopp O.R."/>
            <person name="Labarre L."/>
            <person name="Lapidus A."/>
            <person name="Lavire C."/>
            <person name="Marechal J."/>
            <person name="Martinez M."/>
            <person name="Mastronunzio J.E."/>
            <person name="Mullin B.C."/>
            <person name="Niemann J."/>
            <person name="Pujic P."/>
            <person name="Rawnsley T."/>
            <person name="Rouy Z."/>
            <person name="Schenowitz C."/>
            <person name="Sellstedt A."/>
            <person name="Tavares F."/>
            <person name="Tomkins J.P."/>
            <person name="Vallenet D."/>
            <person name="Valverde C."/>
            <person name="Wall L.G."/>
            <person name="Wang Y."/>
            <person name="Medigue C."/>
            <person name="Benson D.R."/>
        </authorList>
    </citation>
    <scope>NUCLEOTIDE SEQUENCE [LARGE SCALE GENOMIC DNA]</scope>
    <source>
        <strain evidence="3">DSM 45986 / CECT 9034 / ACN14a</strain>
    </source>
</reference>
<proteinExistence type="predicted"/>
<dbReference type="EMBL" id="CT573213">
    <property type="protein sequence ID" value="CAJ63807.1"/>
    <property type="molecule type" value="Genomic_DNA"/>
</dbReference>
<evidence type="ECO:0000256" key="1">
    <source>
        <dbReference type="SAM" id="MobiDB-lite"/>
    </source>
</evidence>
<organism evidence="2 3">
    <name type="scientific">Frankia alni (strain DSM 45986 / CECT 9034 / ACN14a)</name>
    <dbReference type="NCBI Taxonomy" id="326424"/>
    <lineage>
        <taxon>Bacteria</taxon>
        <taxon>Bacillati</taxon>
        <taxon>Actinomycetota</taxon>
        <taxon>Actinomycetes</taxon>
        <taxon>Frankiales</taxon>
        <taxon>Frankiaceae</taxon>
        <taxon>Frankia</taxon>
    </lineage>
</organism>
<dbReference type="KEGG" id="fal:FRAAL5167"/>
<name>Q0RFD8_FRAAA</name>
<feature type="compositionally biased region" description="Basic and acidic residues" evidence="1">
    <location>
        <begin position="190"/>
        <end position="201"/>
    </location>
</feature>
<dbReference type="Proteomes" id="UP000000657">
    <property type="component" value="Chromosome"/>
</dbReference>
<keyword evidence="3" id="KW-1185">Reference proteome</keyword>
<evidence type="ECO:0000313" key="3">
    <source>
        <dbReference type="Proteomes" id="UP000000657"/>
    </source>
</evidence>
<evidence type="ECO:0008006" key="4">
    <source>
        <dbReference type="Google" id="ProtNLM"/>
    </source>
</evidence>
<protein>
    <recommendedName>
        <fullName evidence="4">HEPN domain-containing protein</fullName>
    </recommendedName>
</protein>
<dbReference type="HOGENOM" id="CLU_1358770_0_0_11"/>
<dbReference type="STRING" id="326424.FRAAL5167"/>
<gene>
    <name evidence="2" type="ordered locus">FRAAL5167</name>
</gene>
<accession>Q0RFD8</accession>
<dbReference type="AlphaFoldDB" id="Q0RFD8"/>
<feature type="region of interest" description="Disordered" evidence="1">
    <location>
        <begin position="161"/>
        <end position="201"/>
    </location>
</feature>